<keyword evidence="3" id="KW-1185">Reference proteome</keyword>
<dbReference type="Proteomes" id="UP000250235">
    <property type="component" value="Unassembled WGS sequence"/>
</dbReference>
<dbReference type="EMBL" id="KV011797">
    <property type="protein sequence ID" value="KZV25969.1"/>
    <property type="molecule type" value="Genomic_DNA"/>
</dbReference>
<reference evidence="2 3" key="1">
    <citation type="journal article" date="2015" name="Proc. Natl. Acad. Sci. U.S.A.">
        <title>The resurrection genome of Boea hygrometrica: A blueprint for survival of dehydration.</title>
        <authorList>
            <person name="Xiao L."/>
            <person name="Yang G."/>
            <person name="Zhang L."/>
            <person name="Yang X."/>
            <person name="Zhao S."/>
            <person name="Ji Z."/>
            <person name="Zhou Q."/>
            <person name="Hu M."/>
            <person name="Wang Y."/>
            <person name="Chen M."/>
            <person name="Xu Y."/>
            <person name="Jin H."/>
            <person name="Xiao X."/>
            <person name="Hu G."/>
            <person name="Bao F."/>
            <person name="Hu Y."/>
            <person name="Wan P."/>
            <person name="Li L."/>
            <person name="Deng X."/>
            <person name="Kuang T."/>
            <person name="Xiang C."/>
            <person name="Zhu J.K."/>
            <person name="Oliver M.J."/>
            <person name="He Y."/>
        </authorList>
    </citation>
    <scope>NUCLEOTIDE SEQUENCE [LARGE SCALE GENOMIC DNA]</scope>
    <source>
        <strain evidence="3">cv. XS01</strain>
    </source>
</reference>
<name>A0A2Z7B2V4_9LAMI</name>
<feature type="compositionally biased region" description="Basic and acidic residues" evidence="1">
    <location>
        <begin position="144"/>
        <end position="156"/>
    </location>
</feature>
<feature type="compositionally biased region" description="Basic and acidic residues" evidence="1">
    <location>
        <begin position="23"/>
        <end position="42"/>
    </location>
</feature>
<evidence type="ECO:0000313" key="2">
    <source>
        <dbReference type="EMBL" id="KZV25969.1"/>
    </source>
</evidence>
<dbReference type="OrthoDB" id="914207at2759"/>
<evidence type="ECO:0000313" key="3">
    <source>
        <dbReference type="Proteomes" id="UP000250235"/>
    </source>
</evidence>
<evidence type="ECO:0000256" key="1">
    <source>
        <dbReference type="SAM" id="MobiDB-lite"/>
    </source>
</evidence>
<dbReference type="AlphaFoldDB" id="A0A2Z7B2V4"/>
<organism evidence="2 3">
    <name type="scientific">Dorcoceras hygrometricum</name>
    <dbReference type="NCBI Taxonomy" id="472368"/>
    <lineage>
        <taxon>Eukaryota</taxon>
        <taxon>Viridiplantae</taxon>
        <taxon>Streptophyta</taxon>
        <taxon>Embryophyta</taxon>
        <taxon>Tracheophyta</taxon>
        <taxon>Spermatophyta</taxon>
        <taxon>Magnoliopsida</taxon>
        <taxon>eudicotyledons</taxon>
        <taxon>Gunneridae</taxon>
        <taxon>Pentapetalae</taxon>
        <taxon>asterids</taxon>
        <taxon>lamiids</taxon>
        <taxon>Lamiales</taxon>
        <taxon>Gesneriaceae</taxon>
        <taxon>Didymocarpoideae</taxon>
        <taxon>Trichosporeae</taxon>
        <taxon>Loxocarpinae</taxon>
        <taxon>Dorcoceras</taxon>
    </lineage>
</organism>
<proteinExistence type="predicted"/>
<gene>
    <name evidence="2" type="ORF">F511_08914</name>
</gene>
<feature type="region of interest" description="Disordered" evidence="1">
    <location>
        <begin position="130"/>
        <end position="156"/>
    </location>
</feature>
<sequence>MGACASRFKVLNNSGDAPPPPVTKEEAAAPVTEREVDKRDEGLVAVEDDEAKHQSLGQMLIQENEGDEGLVKNGIKASGELEQEDEEPQKNETLKSLEAAEEAEKTEEKPVQISNLEAFEKFEDKHVAEPVKAVEFEGNEESETAQKPEAKKIDNE</sequence>
<accession>A0A2Z7B2V4</accession>
<protein>
    <submittedName>
        <fullName evidence="2">Uncharacterized protein</fullName>
    </submittedName>
</protein>
<feature type="region of interest" description="Disordered" evidence="1">
    <location>
        <begin position="1"/>
        <end position="117"/>
    </location>
</feature>